<accession>A0A7X8TSJ8</accession>
<keyword evidence="2 4" id="KW-0807">Transducer</keyword>
<protein>
    <submittedName>
        <fullName evidence="9">Methyl-accepting chemotaxis protein</fullName>
    </submittedName>
</protein>
<keyword evidence="6" id="KW-0812">Transmembrane</keyword>
<dbReference type="FunFam" id="1.10.287.950:FF:000001">
    <property type="entry name" value="Methyl-accepting chemotaxis sensory transducer"/>
    <property type="match status" value="1"/>
</dbReference>
<evidence type="ECO:0000259" key="7">
    <source>
        <dbReference type="PROSITE" id="PS50111"/>
    </source>
</evidence>
<feature type="region of interest" description="Disordered" evidence="5">
    <location>
        <begin position="218"/>
        <end position="240"/>
    </location>
</feature>
<dbReference type="EMBL" id="JABAIK010000014">
    <property type="protein sequence ID" value="NLS14025.1"/>
    <property type="molecule type" value="Genomic_DNA"/>
</dbReference>
<evidence type="ECO:0000259" key="8">
    <source>
        <dbReference type="PROSITE" id="PS50885"/>
    </source>
</evidence>
<evidence type="ECO:0000256" key="5">
    <source>
        <dbReference type="SAM" id="MobiDB-lite"/>
    </source>
</evidence>
<dbReference type="AlphaFoldDB" id="A0A7X8TSJ8"/>
<comment type="subcellular location">
    <subcellularLocation>
        <location evidence="1">Membrane</location>
    </subcellularLocation>
</comment>
<dbReference type="InterPro" id="IPR004089">
    <property type="entry name" value="MCPsignal_dom"/>
</dbReference>
<comment type="similarity">
    <text evidence="3">Belongs to the methyl-accepting chemotaxis (MCP) protein family.</text>
</comment>
<dbReference type="PANTHER" id="PTHR32089:SF65">
    <property type="entry name" value="CHEMOTAXIS SIGNAL TRANSDUCTION SYSTEM METHYL ACCEPTING SENSORY TRANSDUCER"/>
    <property type="match status" value="1"/>
</dbReference>
<dbReference type="InterPro" id="IPR003660">
    <property type="entry name" value="HAMP_dom"/>
</dbReference>
<keyword evidence="10" id="KW-1185">Reference proteome</keyword>
<dbReference type="GO" id="GO:0007165">
    <property type="term" value="P:signal transduction"/>
    <property type="evidence" value="ECO:0007669"/>
    <property type="project" value="UniProtKB-KW"/>
</dbReference>
<feature type="transmembrane region" description="Helical" evidence="6">
    <location>
        <begin position="21"/>
        <end position="40"/>
    </location>
</feature>
<evidence type="ECO:0000256" key="4">
    <source>
        <dbReference type="PROSITE-ProRule" id="PRU00284"/>
    </source>
</evidence>
<feature type="transmembrane region" description="Helical" evidence="6">
    <location>
        <begin position="94"/>
        <end position="120"/>
    </location>
</feature>
<feature type="compositionally biased region" description="Low complexity" evidence="5">
    <location>
        <begin position="230"/>
        <end position="240"/>
    </location>
</feature>
<gene>
    <name evidence="9" type="ORF">HGP28_14115</name>
</gene>
<keyword evidence="6" id="KW-1133">Transmembrane helix</keyword>
<reference evidence="9 10" key="1">
    <citation type="submission" date="2020-04" db="EMBL/GenBank/DDBJ databases">
        <title>Vibrio sp. SM6, a novel species isolated from seawater.</title>
        <authorList>
            <person name="Wang X."/>
        </authorList>
    </citation>
    <scope>NUCLEOTIDE SEQUENCE [LARGE SCALE GENOMIC DNA]</scope>
    <source>
        <strain evidence="9 10">SM6</strain>
    </source>
</reference>
<evidence type="ECO:0000256" key="1">
    <source>
        <dbReference type="ARBA" id="ARBA00004370"/>
    </source>
</evidence>
<evidence type="ECO:0000256" key="3">
    <source>
        <dbReference type="ARBA" id="ARBA00029447"/>
    </source>
</evidence>
<dbReference type="SUPFAM" id="SSF58104">
    <property type="entry name" value="Methyl-accepting chemotaxis protein (MCP) signaling domain"/>
    <property type="match status" value="1"/>
</dbReference>
<sequence>MKATAFRWVDQHLIRISLTDKFLLILLFFTLLVAAMVTAFNQAAEAQLLQLSQSYQTALAATSLAPAQITTALNALESVPTAANVWTYFDGGDWALLVVLLGLTLAALYYVSSFIGGAMYTMNHSLQRMLNGDLTSRMNYLPVRDEFSVIAATVDKVAEREQALVIAIKEAAQWMESLSSQLSQSNRESELLSQQQGVHLDSLVSAIEEMASSIRDVASHAAQTSSDVTQSSGASQHSHQQVSQTLAAIQALRSEIDTASNAVSSLEHNGTEIGSMVATISAISEQTNLLALNAAIEAARAGEQGRGFAVVADEVRTLAGRTQQATIEIQRMIQDLSNNTGHLRTIMQGTVENASASESLMDCVSQEILDIATRSQNISDRTTEIATATNQQGVVASSISSDVEHVREQAWQVTEIIQNTSKNVTDLHQHSSSLTKLVQGIRTE</sequence>
<dbReference type="SMART" id="SM00283">
    <property type="entry name" value="MA"/>
    <property type="match status" value="1"/>
</dbReference>
<evidence type="ECO:0000313" key="9">
    <source>
        <dbReference type="EMBL" id="NLS14025.1"/>
    </source>
</evidence>
<dbReference type="PROSITE" id="PS50885">
    <property type="entry name" value="HAMP"/>
    <property type="match status" value="1"/>
</dbReference>
<proteinExistence type="inferred from homology"/>
<dbReference type="GO" id="GO:0006935">
    <property type="term" value="P:chemotaxis"/>
    <property type="evidence" value="ECO:0007669"/>
    <property type="project" value="UniProtKB-ARBA"/>
</dbReference>
<name>A0A7X8TSJ8_9VIBR</name>
<evidence type="ECO:0000256" key="6">
    <source>
        <dbReference type="SAM" id="Phobius"/>
    </source>
</evidence>
<comment type="caution">
    <text evidence="9">The sequence shown here is derived from an EMBL/GenBank/DDBJ whole genome shotgun (WGS) entry which is preliminary data.</text>
</comment>
<dbReference type="Gene3D" id="1.10.287.950">
    <property type="entry name" value="Methyl-accepting chemotaxis protein"/>
    <property type="match status" value="1"/>
</dbReference>
<dbReference type="PROSITE" id="PS50111">
    <property type="entry name" value="CHEMOTAXIS_TRANSDUC_2"/>
    <property type="match status" value="1"/>
</dbReference>
<organism evidence="9 10">
    <name type="scientific">Vibrio agarilyticus</name>
    <dbReference type="NCBI Taxonomy" id="2726741"/>
    <lineage>
        <taxon>Bacteria</taxon>
        <taxon>Pseudomonadati</taxon>
        <taxon>Pseudomonadota</taxon>
        <taxon>Gammaproteobacteria</taxon>
        <taxon>Vibrionales</taxon>
        <taxon>Vibrionaceae</taxon>
        <taxon>Vibrio</taxon>
    </lineage>
</organism>
<evidence type="ECO:0000313" key="10">
    <source>
        <dbReference type="Proteomes" id="UP000535589"/>
    </source>
</evidence>
<dbReference type="Pfam" id="PF00015">
    <property type="entry name" value="MCPsignal"/>
    <property type="match status" value="1"/>
</dbReference>
<feature type="domain" description="HAMP" evidence="8">
    <location>
        <begin position="113"/>
        <end position="166"/>
    </location>
</feature>
<dbReference type="GO" id="GO:0016020">
    <property type="term" value="C:membrane"/>
    <property type="evidence" value="ECO:0007669"/>
    <property type="project" value="UniProtKB-SubCell"/>
</dbReference>
<keyword evidence="6" id="KW-0472">Membrane</keyword>
<dbReference type="Proteomes" id="UP000535589">
    <property type="component" value="Unassembled WGS sequence"/>
</dbReference>
<evidence type="ECO:0000256" key="2">
    <source>
        <dbReference type="ARBA" id="ARBA00023224"/>
    </source>
</evidence>
<feature type="domain" description="Methyl-accepting transducer" evidence="7">
    <location>
        <begin position="171"/>
        <end position="407"/>
    </location>
</feature>
<dbReference type="RefSeq" id="WP_168837119.1">
    <property type="nucleotide sequence ID" value="NZ_JABAIK010000014.1"/>
</dbReference>
<dbReference type="PANTHER" id="PTHR32089">
    <property type="entry name" value="METHYL-ACCEPTING CHEMOTAXIS PROTEIN MCPB"/>
    <property type="match status" value="1"/>
</dbReference>